<evidence type="ECO:0000313" key="8">
    <source>
        <dbReference type="EMBL" id="SHJ45220.1"/>
    </source>
</evidence>
<keyword evidence="5" id="KW-0949">S-adenosyl-L-methionine</keyword>
<organism evidence="8 9">
    <name type="scientific">Desulfofundulus thermosubterraneus DSM 16057</name>
    <dbReference type="NCBI Taxonomy" id="1121432"/>
    <lineage>
        <taxon>Bacteria</taxon>
        <taxon>Bacillati</taxon>
        <taxon>Bacillota</taxon>
        <taxon>Clostridia</taxon>
        <taxon>Eubacteriales</taxon>
        <taxon>Peptococcaceae</taxon>
        <taxon>Desulfofundulus</taxon>
    </lineage>
</organism>
<dbReference type="Proteomes" id="UP000184529">
    <property type="component" value="Unassembled WGS sequence"/>
</dbReference>
<evidence type="ECO:0000256" key="4">
    <source>
        <dbReference type="ARBA" id="ARBA00022679"/>
    </source>
</evidence>
<dbReference type="GO" id="GO:0015667">
    <property type="term" value="F:site-specific DNA-methyltransferase (cytosine-N4-specific) activity"/>
    <property type="evidence" value="ECO:0007669"/>
    <property type="project" value="UniProtKB-EC"/>
</dbReference>
<keyword evidence="4" id="KW-0808">Transferase</keyword>
<dbReference type="EC" id="2.1.1.113" evidence="2"/>
<gene>
    <name evidence="8" type="ORF">SAMN02745219_02593</name>
</gene>
<reference evidence="9" key="1">
    <citation type="submission" date="2016-11" db="EMBL/GenBank/DDBJ databases">
        <authorList>
            <person name="Varghese N."/>
            <person name="Submissions S."/>
        </authorList>
    </citation>
    <scope>NUCLEOTIDE SEQUENCE [LARGE SCALE GENOMIC DNA]</scope>
    <source>
        <strain evidence="9">DSM 16057</strain>
    </source>
</reference>
<evidence type="ECO:0000256" key="7">
    <source>
        <dbReference type="ARBA" id="ARBA00049120"/>
    </source>
</evidence>
<dbReference type="STRING" id="1121432.SAMN02745219_02593"/>
<evidence type="ECO:0000256" key="6">
    <source>
        <dbReference type="ARBA" id="ARBA00022747"/>
    </source>
</evidence>
<proteinExistence type="inferred from homology"/>
<evidence type="ECO:0000256" key="3">
    <source>
        <dbReference type="ARBA" id="ARBA00022603"/>
    </source>
</evidence>
<dbReference type="Gene3D" id="3.40.50.150">
    <property type="entry name" value="Vaccinia Virus protein VP39"/>
    <property type="match status" value="1"/>
</dbReference>
<keyword evidence="9" id="KW-1185">Reference proteome</keyword>
<dbReference type="GO" id="GO:0032259">
    <property type="term" value="P:methylation"/>
    <property type="evidence" value="ECO:0007669"/>
    <property type="project" value="UniProtKB-KW"/>
</dbReference>
<comment type="catalytic activity">
    <reaction evidence="7">
        <text>a 2'-deoxycytidine in DNA + S-adenosyl-L-methionine = an N(4)-methyl-2'-deoxycytidine in DNA + S-adenosyl-L-homocysteine + H(+)</text>
        <dbReference type="Rhea" id="RHEA:16857"/>
        <dbReference type="Rhea" id="RHEA-COMP:11369"/>
        <dbReference type="Rhea" id="RHEA-COMP:13674"/>
        <dbReference type="ChEBI" id="CHEBI:15378"/>
        <dbReference type="ChEBI" id="CHEBI:57856"/>
        <dbReference type="ChEBI" id="CHEBI:59789"/>
        <dbReference type="ChEBI" id="CHEBI:85452"/>
        <dbReference type="ChEBI" id="CHEBI:137933"/>
        <dbReference type="EC" id="2.1.1.113"/>
    </reaction>
</comment>
<dbReference type="GO" id="GO:0003677">
    <property type="term" value="F:DNA binding"/>
    <property type="evidence" value="ECO:0007669"/>
    <property type="project" value="InterPro"/>
</dbReference>
<evidence type="ECO:0000256" key="5">
    <source>
        <dbReference type="ARBA" id="ARBA00022691"/>
    </source>
</evidence>
<evidence type="ECO:0000256" key="2">
    <source>
        <dbReference type="ARBA" id="ARBA00012185"/>
    </source>
</evidence>
<keyword evidence="6" id="KW-0680">Restriction system</keyword>
<accession>A0A1M6JEW1</accession>
<dbReference type="AlphaFoldDB" id="A0A1M6JEW1"/>
<dbReference type="InterPro" id="IPR017985">
    <property type="entry name" value="MeTrfase_CN4_CS"/>
</dbReference>
<evidence type="ECO:0000256" key="1">
    <source>
        <dbReference type="ARBA" id="ARBA00010203"/>
    </source>
</evidence>
<dbReference type="PROSITE" id="PS51257">
    <property type="entry name" value="PROKAR_LIPOPROTEIN"/>
    <property type="match status" value="1"/>
</dbReference>
<dbReference type="GO" id="GO:0009307">
    <property type="term" value="P:DNA restriction-modification system"/>
    <property type="evidence" value="ECO:0007669"/>
    <property type="project" value="UniProtKB-KW"/>
</dbReference>
<dbReference type="EMBL" id="FQZM01000035">
    <property type="protein sequence ID" value="SHJ45220.1"/>
    <property type="molecule type" value="Genomic_DNA"/>
</dbReference>
<sequence length="127" mass="14122">MRRKYEWPTMVRAGIVQIPGGVAGSIACIITHVAVRCNFSAGRVRKKNPPGFFFSEGFPVSHHRFIIGHVLEVLQSLPDESVHCVVTSPPYWGLRDYGLPMAEKIGTILPDTSPSKTTFPSWFVQVI</sequence>
<name>A0A1M6JEW1_9FIRM</name>
<protein>
    <recommendedName>
        <fullName evidence="2">site-specific DNA-methyltransferase (cytosine-N(4)-specific)</fullName>
        <ecNumber evidence="2">2.1.1.113</ecNumber>
    </recommendedName>
</protein>
<keyword evidence="3" id="KW-0489">Methyltransferase</keyword>
<dbReference type="InterPro" id="IPR029063">
    <property type="entry name" value="SAM-dependent_MTases_sf"/>
</dbReference>
<evidence type="ECO:0000313" key="9">
    <source>
        <dbReference type="Proteomes" id="UP000184529"/>
    </source>
</evidence>
<comment type="similarity">
    <text evidence="1">Belongs to the N(4)/N(6)-methyltransferase family. N(4) subfamily.</text>
</comment>
<dbReference type="SUPFAM" id="SSF53335">
    <property type="entry name" value="S-adenosyl-L-methionine-dependent methyltransferases"/>
    <property type="match status" value="1"/>
</dbReference>
<dbReference type="PROSITE" id="PS00093">
    <property type="entry name" value="N4_MTASE"/>
    <property type="match status" value="1"/>
</dbReference>